<comment type="caution">
    <text evidence="2">The sequence shown here is derived from an EMBL/GenBank/DDBJ whole genome shotgun (WGS) entry which is preliminary data.</text>
</comment>
<accession>A0A432Y0S2</accession>
<dbReference type="EMBL" id="PIPW01000001">
    <property type="protein sequence ID" value="RUO54545.1"/>
    <property type="molecule type" value="Genomic_DNA"/>
</dbReference>
<dbReference type="GO" id="GO:0015627">
    <property type="term" value="C:type II protein secretion system complex"/>
    <property type="evidence" value="ECO:0007669"/>
    <property type="project" value="TreeGrafter"/>
</dbReference>
<proteinExistence type="predicted"/>
<dbReference type="InterPro" id="IPR010994">
    <property type="entry name" value="RuvA_2-like"/>
</dbReference>
<dbReference type="SUPFAM" id="SSF47781">
    <property type="entry name" value="RuvA domain 2-like"/>
    <property type="match status" value="1"/>
</dbReference>
<sequence length="102" mass="10878">MLRKTALSALVIGSTLLPGAYAMPTVQPTQQAAAQQAVMKVNLNTASAAELSMALTGVGQKRAEAIIALREQLGGFSDINQLMQIKGIGPRLLELNKERIEF</sequence>
<dbReference type="Proteomes" id="UP000287198">
    <property type="component" value="Unassembled WGS sequence"/>
</dbReference>
<dbReference type="NCBIfam" id="TIGR00426">
    <property type="entry name" value="competence protein ComEA helix-hairpin-helix repeat region"/>
    <property type="match status" value="1"/>
</dbReference>
<dbReference type="AlphaFoldDB" id="A0A432Y0S2"/>
<dbReference type="GO" id="GO:0015628">
    <property type="term" value="P:protein secretion by the type II secretion system"/>
    <property type="evidence" value="ECO:0007669"/>
    <property type="project" value="TreeGrafter"/>
</dbReference>
<evidence type="ECO:0000256" key="1">
    <source>
        <dbReference type="SAM" id="SignalP"/>
    </source>
</evidence>
<name>A0A432Y0S2_9GAMM</name>
<feature type="chain" id="PRO_5019269218" description="Competence protein ComEA" evidence="1">
    <location>
        <begin position="23"/>
        <end position="102"/>
    </location>
</feature>
<keyword evidence="3" id="KW-1185">Reference proteome</keyword>
<dbReference type="OrthoDB" id="7510573at2"/>
<feature type="signal peptide" evidence="1">
    <location>
        <begin position="1"/>
        <end position="22"/>
    </location>
</feature>
<dbReference type="PANTHER" id="PTHR21180:SF32">
    <property type="entry name" value="ENDONUCLEASE_EXONUCLEASE_PHOSPHATASE FAMILY DOMAIN-CONTAINING PROTEIN 1"/>
    <property type="match status" value="1"/>
</dbReference>
<dbReference type="InterPro" id="IPR051675">
    <property type="entry name" value="Endo/Exo/Phosphatase_dom_1"/>
</dbReference>
<dbReference type="InterPro" id="IPR004509">
    <property type="entry name" value="Competence_ComEA_HhH"/>
</dbReference>
<dbReference type="Gene3D" id="1.10.150.280">
    <property type="entry name" value="AF1531-like domain"/>
    <property type="match status" value="1"/>
</dbReference>
<dbReference type="RefSeq" id="WP_126762031.1">
    <property type="nucleotide sequence ID" value="NZ_JBHLTZ010000004.1"/>
</dbReference>
<evidence type="ECO:0000313" key="2">
    <source>
        <dbReference type="EMBL" id="RUO54545.1"/>
    </source>
</evidence>
<evidence type="ECO:0008006" key="4">
    <source>
        <dbReference type="Google" id="ProtNLM"/>
    </source>
</evidence>
<reference evidence="3" key="1">
    <citation type="journal article" date="2018" name="Front. Microbiol.">
        <title>Genome-Based Analysis Reveals the Taxonomy and Diversity of the Family Idiomarinaceae.</title>
        <authorList>
            <person name="Liu Y."/>
            <person name="Lai Q."/>
            <person name="Shao Z."/>
        </authorList>
    </citation>
    <scope>NUCLEOTIDE SEQUENCE [LARGE SCALE GENOMIC DNA]</scope>
    <source>
        <strain evidence="3">BH195</strain>
    </source>
</reference>
<gene>
    <name evidence="2" type="ORF">CWI69_03815</name>
</gene>
<evidence type="ECO:0000313" key="3">
    <source>
        <dbReference type="Proteomes" id="UP000287198"/>
    </source>
</evidence>
<organism evidence="2 3">
    <name type="scientific">Pseudidiomarina halophila</name>
    <dbReference type="NCBI Taxonomy" id="1449799"/>
    <lineage>
        <taxon>Bacteria</taxon>
        <taxon>Pseudomonadati</taxon>
        <taxon>Pseudomonadota</taxon>
        <taxon>Gammaproteobacteria</taxon>
        <taxon>Alteromonadales</taxon>
        <taxon>Idiomarinaceae</taxon>
        <taxon>Pseudidiomarina</taxon>
    </lineage>
</organism>
<protein>
    <recommendedName>
        <fullName evidence="4">Competence protein ComEA</fullName>
    </recommendedName>
</protein>
<dbReference type="Pfam" id="PF12836">
    <property type="entry name" value="HHH_3"/>
    <property type="match status" value="1"/>
</dbReference>
<keyword evidence="1" id="KW-0732">Signal</keyword>
<dbReference type="PANTHER" id="PTHR21180">
    <property type="entry name" value="ENDONUCLEASE/EXONUCLEASE/PHOSPHATASE FAMILY DOMAIN-CONTAINING PROTEIN 1"/>
    <property type="match status" value="1"/>
</dbReference>